<dbReference type="Gene3D" id="3.40.50.1000">
    <property type="entry name" value="HAD superfamily/HAD-like"/>
    <property type="match status" value="1"/>
</dbReference>
<keyword evidence="4" id="KW-0449">Lipoprotein</keyword>
<dbReference type="AlphaFoldDB" id="A0A853AFE5"/>
<evidence type="ECO:0000256" key="1">
    <source>
        <dbReference type="ARBA" id="ARBA00022729"/>
    </source>
</evidence>
<evidence type="ECO:0000313" key="4">
    <source>
        <dbReference type="EMBL" id="NYI82688.1"/>
    </source>
</evidence>
<reference evidence="4 5" key="1">
    <citation type="submission" date="2020-07" db="EMBL/GenBank/DDBJ databases">
        <title>Sequencing the genomes of 1000 actinobacteria strains.</title>
        <authorList>
            <person name="Klenk H.-P."/>
        </authorList>
    </citation>
    <scope>NUCLEOTIDE SEQUENCE [LARGE SCALE GENOMIC DNA]</scope>
    <source>
        <strain evidence="4 5">DSM 44065</strain>
    </source>
</reference>
<evidence type="ECO:0000313" key="5">
    <source>
        <dbReference type="Proteomes" id="UP000587002"/>
    </source>
</evidence>
<dbReference type="InterPro" id="IPR014403">
    <property type="entry name" value="APS1/VSP"/>
</dbReference>
<comment type="caution">
    <text evidence="4">The sequence shown here is derived from an EMBL/GenBank/DDBJ whole genome shotgun (WGS) entry which is preliminary data.</text>
</comment>
<keyword evidence="5" id="KW-1185">Reference proteome</keyword>
<keyword evidence="2" id="KW-0325">Glycoprotein</keyword>
<name>A0A853AFE5_9PSEU</name>
<evidence type="ECO:0000256" key="3">
    <source>
        <dbReference type="SAM" id="SignalP"/>
    </source>
</evidence>
<dbReference type="PIRSF" id="PIRSF002674">
    <property type="entry name" value="VSP"/>
    <property type="match status" value="1"/>
</dbReference>
<dbReference type="PANTHER" id="PTHR31284">
    <property type="entry name" value="ACID PHOSPHATASE-LIKE PROTEIN"/>
    <property type="match status" value="1"/>
</dbReference>
<dbReference type="Proteomes" id="UP000587002">
    <property type="component" value="Unassembled WGS sequence"/>
</dbReference>
<dbReference type="InterPro" id="IPR023214">
    <property type="entry name" value="HAD_sf"/>
</dbReference>
<evidence type="ECO:0000256" key="2">
    <source>
        <dbReference type="ARBA" id="ARBA00023180"/>
    </source>
</evidence>
<accession>A0A853AFE5</accession>
<dbReference type="InterPro" id="IPR036412">
    <property type="entry name" value="HAD-like_sf"/>
</dbReference>
<sequence length="225" mass="24940">MRTRSFVAIALLGSLVSGCATAQGAGPAEPLPNLSDLKESIVDYHDSGRWDADIARATERGRQYLAHRLRQGVDKPAIVLDIDETSLSTYGYEVDRDFGYDKASFDEYVLSRQPTAIEATRDLVRFADSHGVAVFFVTGRREDPAMRAATEQDLREEGYPEHDALYLRPADDADESVVPYKSGARADIERQGYRIVLNIGDQDSDLDGGHAERAVKLPNPMYEVD</sequence>
<dbReference type="PROSITE" id="PS51257">
    <property type="entry name" value="PROKAR_LIPOPROTEIN"/>
    <property type="match status" value="1"/>
</dbReference>
<dbReference type="PANTHER" id="PTHR31284:SF10">
    <property type="entry name" value="ACID PHOSPHATASE-LIKE PROTEIN"/>
    <property type="match status" value="1"/>
</dbReference>
<proteinExistence type="predicted"/>
<dbReference type="EMBL" id="JACCFJ010000001">
    <property type="protein sequence ID" value="NYI82688.1"/>
    <property type="molecule type" value="Genomic_DNA"/>
</dbReference>
<dbReference type="InterPro" id="IPR005519">
    <property type="entry name" value="Acid_phosphat_B-like"/>
</dbReference>
<protein>
    <submittedName>
        <fullName evidence="4">5'-nucleotidase (Lipoprotein e(P4) family)</fullName>
    </submittedName>
</protein>
<feature type="signal peptide" evidence="3">
    <location>
        <begin position="1"/>
        <end position="22"/>
    </location>
</feature>
<organism evidence="4 5">
    <name type="scientific">Saccharopolyspora hordei</name>
    <dbReference type="NCBI Taxonomy" id="1838"/>
    <lineage>
        <taxon>Bacteria</taxon>
        <taxon>Bacillati</taxon>
        <taxon>Actinomycetota</taxon>
        <taxon>Actinomycetes</taxon>
        <taxon>Pseudonocardiales</taxon>
        <taxon>Pseudonocardiaceae</taxon>
        <taxon>Saccharopolyspora</taxon>
    </lineage>
</organism>
<dbReference type="RefSeq" id="WP_179718650.1">
    <property type="nucleotide sequence ID" value="NZ_BAABFH010000001.1"/>
</dbReference>
<feature type="chain" id="PRO_5032324864" evidence="3">
    <location>
        <begin position="23"/>
        <end position="225"/>
    </location>
</feature>
<dbReference type="SUPFAM" id="SSF56784">
    <property type="entry name" value="HAD-like"/>
    <property type="match status" value="1"/>
</dbReference>
<dbReference type="Pfam" id="PF03767">
    <property type="entry name" value="Acid_phosphat_B"/>
    <property type="match status" value="1"/>
</dbReference>
<keyword evidence="1 3" id="KW-0732">Signal</keyword>
<gene>
    <name evidence="4" type="ORF">HNR68_001318</name>
</gene>